<feature type="domain" description="Cytochrome c" evidence="5">
    <location>
        <begin position="452"/>
        <end position="654"/>
    </location>
</feature>
<accession>A0A0B0IHZ9</accession>
<feature type="domain" description="Cytochrome c" evidence="5">
    <location>
        <begin position="152"/>
        <end position="277"/>
    </location>
</feature>
<dbReference type="AlphaFoldDB" id="A0A0B0IHZ9"/>
<keyword evidence="3 4" id="KW-0408">Iron</keyword>
<dbReference type="InterPro" id="IPR036909">
    <property type="entry name" value="Cyt_c-like_dom_sf"/>
</dbReference>
<dbReference type="SUPFAM" id="SSF46626">
    <property type="entry name" value="Cytochrome c"/>
    <property type="match status" value="1"/>
</dbReference>
<evidence type="ECO:0000259" key="5">
    <source>
        <dbReference type="PROSITE" id="PS51007"/>
    </source>
</evidence>
<dbReference type="OrthoDB" id="9772811at2"/>
<dbReference type="GO" id="GO:0009055">
    <property type="term" value="F:electron transfer activity"/>
    <property type="evidence" value="ECO:0007669"/>
    <property type="project" value="InterPro"/>
</dbReference>
<evidence type="ECO:0000313" key="7">
    <source>
        <dbReference type="Proteomes" id="UP000030832"/>
    </source>
</evidence>
<dbReference type="eggNOG" id="COG1858">
    <property type="taxonomic scope" value="Bacteria"/>
</dbReference>
<evidence type="ECO:0000256" key="4">
    <source>
        <dbReference type="PROSITE-ProRule" id="PRU00433"/>
    </source>
</evidence>
<dbReference type="InterPro" id="IPR009056">
    <property type="entry name" value="Cyt_c-like_dom"/>
</dbReference>
<protein>
    <submittedName>
        <fullName evidence="6">Electron transport protein</fullName>
    </submittedName>
</protein>
<proteinExistence type="predicted"/>
<dbReference type="InterPro" id="IPR051395">
    <property type="entry name" value="Cytochrome_c_Peroxidase/MauG"/>
</dbReference>
<dbReference type="STRING" id="333138.LQ50_13845"/>
<dbReference type="PANTHER" id="PTHR30600">
    <property type="entry name" value="CYTOCHROME C PEROXIDASE-RELATED"/>
    <property type="match status" value="1"/>
</dbReference>
<keyword evidence="2 4" id="KW-0479">Metal-binding</keyword>
<dbReference type="PROSITE" id="PS51007">
    <property type="entry name" value="CYTC"/>
    <property type="match status" value="2"/>
</dbReference>
<dbReference type="GO" id="GO:0046872">
    <property type="term" value="F:metal ion binding"/>
    <property type="evidence" value="ECO:0007669"/>
    <property type="project" value="UniProtKB-KW"/>
</dbReference>
<dbReference type="GO" id="GO:0004130">
    <property type="term" value="F:cytochrome-c peroxidase activity"/>
    <property type="evidence" value="ECO:0007669"/>
    <property type="project" value="TreeGrafter"/>
</dbReference>
<dbReference type="Proteomes" id="UP000030832">
    <property type="component" value="Unassembled WGS sequence"/>
</dbReference>
<dbReference type="GO" id="GO:0020037">
    <property type="term" value="F:heme binding"/>
    <property type="evidence" value="ECO:0007669"/>
    <property type="project" value="InterPro"/>
</dbReference>
<gene>
    <name evidence="6" type="ORF">LQ50_13845</name>
</gene>
<reference evidence="6 7" key="1">
    <citation type="submission" date="2014-09" db="EMBL/GenBank/DDBJ databases">
        <title>Genome sequencing and annotation of Bacillus Okhensis strain Kh10-101T.</title>
        <authorList>
            <person name="Prakash J.S."/>
        </authorList>
    </citation>
    <scope>NUCLEOTIDE SEQUENCE [LARGE SCALE GENOMIC DNA]</scope>
    <source>
        <strain evidence="7">Kh10-101T</strain>
    </source>
</reference>
<sequence length="658" mass="72642">MEKRSTNEVKKWNVLFLVSSFVAICALGLSQADFEYGYVPDTDQILNEHKTKFSETVSYDVMGKFLTEEDIKSFTKAEQRKMVSPENGAVKVDQELIDLGKELFYKETFGNEIFLTDILGFIDGPFGIPNIMKAIMELKGEATTNLRVELSEDVTIGEQSWKKGDKIDTGLDVAKGAVTPLGIPISYSNGRVRAGLSCAACHATVDLETGKVMEGVPNLDFDSGLITALATNSAAFFPTAEIDSIRDYIRDTNRTIENTKGEEEELPDPVALEKAVDKTFIKWPKGNFDTTPDLVANPTQTPHTFTFEAHPYGWNGFSLFGPFRGLSTFNNEVHSFNSDSLSFQEHSEDLFGVDKEVYMGTILQNSAHKKYKYDVTSNQKPSDFFQSVDDTPNVPGVNEGVIPPTFPNLTMITPNATIVSSIGTEVGRENNALSAYQNTIAPPTYRRKVSEETKATGREVFERAGCISCHAGRTFTNHQIIPVEEIKTEPTRALSMKQVGKQLRESYMYAPNTPTPLPDNPTVLKVPTDHINQEQKKLAFNINSKGGYKVKSLVGLAYTAPYLHDGAVAVGPDEIVDLGVPGTLMKGRLPNPYNSLKAIIDKELRQKVIAANESVPQLRDVHVLGIGHEYWVDGSTGFTEEEQKALIDYLLSGTSPNE</sequence>
<keyword evidence="1 4" id="KW-0349">Heme</keyword>
<name>A0A0B0IHZ9_9BACI</name>
<dbReference type="Gene3D" id="1.10.760.10">
    <property type="entry name" value="Cytochrome c-like domain"/>
    <property type="match status" value="1"/>
</dbReference>
<evidence type="ECO:0000256" key="1">
    <source>
        <dbReference type="ARBA" id="ARBA00022617"/>
    </source>
</evidence>
<dbReference type="EMBL" id="JRJU01000016">
    <property type="protein sequence ID" value="KHF39704.1"/>
    <property type="molecule type" value="Genomic_DNA"/>
</dbReference>
<evidence type="ECO:0000256" key="2">
    <source>
        <dbReference type="ARBA" id="ARBA00022723"/>
    </source>
</evidence>
<keyword evidence="7" id="KW-1185">Reference proteome</keyword>
<organism evidence="6 7">
    <name type="scientific">Halalkalibacter okhensis</name>
    <dbReference type="NCBI Taxonomy" id="333138"/>
    <lineage>
        <taxon>Bacteria</taxon>
        <taxon>Bacillati</taxon>
        <taxon>Bacillota</taxon>
        <taxon>Bacilli</taxon>
        <taxon>Bacillales</taxon>
        <taxon>Bacillaceae</taxon>
        <taxon>Halalkalibacter</taxon>
    </lineage>
</organism>
<comment type="caution">
    <text evidence="6">The sequence shown here is derived from an EMBL/GenBank/DDBJ whole genome shotgun (WGS) entry which is preliminary data.</text>
</comment>
<evidence type="ECO:0000256" key="3">
    <source>
        <dbReference type="ARBA" id="ARBA00023004"/>
    </source>
</evidence>
<evidence type="ECO:0000313" key="6">
    <source>
        <dbReference type="EMBL" id="KHF39704.1"/>
    </source>
</evidence>